<name>A0ABD3CZ07_9LAMI</name>
<dbReference type="Proteomes" id="UP001632038">
    <property type="component" value="Unassembled WGS sequence"/>
</dbReference>
<feature type="compositionally biased region" description="Low complexity" evidence="1">
    <location>
        <begin position="8"/>
        <end position="28"/>
    </location>
</feature>
<accession>A0ABD3CZ07</accession>
<dbReference type="AlphaFoldDB" id="A0ABD3CZ07"/>
<comment type="caution">
    <text evidence="2">The sequence shown here is derived from an EMBL/GenBank/DDBJ whole genome shotgun (WGS) entry which is preliminary data.</text>
</comment>
<feature type="region of interest" description="Disordered" evidence="1">
    <location>
        <begin position="1"/>
        <end position="77"/>
    </location>
</feature>
<dbReference type="EMBL" id="JAVIJP010000027">
    <property type="protein sequence ID" value="KAL3635248.1"/>
    <property type="molecule type" value="Genomic_DNA"/>
</dbReference>
<evidence type="ECO:0000313" key="3">
    <source>
        <dbReference type="Proteomes" id="UP001632038"/>
    </source>
</evidence>
<protein>
    <submittedName>
        <fullName evidence="2">Uncharacterized protein</fullName>
    </submittedName>
</protein>
<gene>
    <name evidence="2" type="ORF">CASFOL_019795</name>
</gene>
<organism evidence="2 3">
    <name type="scientific">Castilleja foliolosa</name>
    <dbReference type="NCBI Taxonomy" id="1961234"/>
    <lineage>
        <taxon>Eukaryota</taxon>
        <taxon>Viridiplantae</taxon>
        <taxon>Streptophyta</taxon>
        <taxon>Embryophyta</taxon>
        <taxon>Tracheophyta</taxon>
        <taxon>Spermatophyta</taxon>
        <taxon>Magnoliopsida</taxon>
        <taxon>eudicotyledons</taxon>
        <taxon>Gunneridae</taxon>
        <taxon>Pentapetalae</taxon>
        <taxon>asterids</taxon>
        <taxon>lamiids</taxon>
        <taxon>Lamiales</taxon>
        <taxon>Orobanchaceae</taxon>
        <taxon>Pedicularideae</taxon>
        <taxon>Castillejinae</taxon>
        <taxon>Castilleja</taxon>
    </lineage>
</organism>
<proteinExistence type="predicted"/>
<sequence length="77" mass="8019">MAATDLETVPSAATAPTAAAHPSSMAASYRDKIEEEKVFKSVKSLHNPSTNSPPPPTNITDTAATIHREHSTAGSSM</sequence>
<evidence type="ECO:0000313" key="2">
    <source>
        <dbReference type="EMBL" id="KAL3635248.1"/>
    </source>
</evidence>
<feature type="compositionally biased region" description="Basic and acidic residues" evidence="1">
    <location>
        <begin position="29"/>
        <end position="39"/>
    </location>
</feature>
<evidence type="ECO:0000256" key="1">
    <source>
        <dbReference type="SAM" id="MobiDB-lite"/>
    </source>
</evidence>
<reference evidence="3" key="1">
    <citation type="journal article" date="2024" name="IScience">
        <title>Strigolactones Initiate the Formation of Haustorium-like Structures in Castilleja.</title>
        <authorList>
            <person name="Buerger M."/>
            <person name="Peterson D."/>
            <person name="Chory J."/>
        </authorList>
    </citation>
    <scope>NUCLEOTIDE SEQUENCE [LARGE SCALE GENOMIC DNA]</scope>
</reference>
<keyword evidence="3" id="KW-1185">Reference proteome</keyword>